<dbReference type="InterPro" id="IPR003615">
    <property type="entry name" value="HNH_nuc"/>
</dbReference>
<dbReference type="RefSeq" id="WP_140007955.1">
    <property type="nucleotide sequence ID" value="NZ_JBHMDG010000012.1"/>
</dbReference>
<gene>
    <name evidence="2" type="ORF">ACFFRI_10155</name>
</gene>
<name>A0ABV5K9N3_9ACTN</name>
<accession>A0ABV5K9N3</accession>
<proteinExistence type="predicted"/>
<dbReference type="Proteomes" id="UP001589750">
    <property type="component" value="Unassembled WGS sequence"/>
</dbReference>
<dbReference type="Pfam" id="PF02720">
    <property type="entry name" value="DUF222"/>
    <property type="match status" value="1"/>
</dbReference>
<dbReference type="CDD" id="cd00085">
    <property type="entry name" value="HNHc"/>
    <property type="match status" value="1"/>
</dbReference>
<keyword evidence="3" id="KW-1185">Reference proteome</keyword>
<evidence type="ECO:0000313" key="2">
    <source>
        <dbReference type="EMBL" id="MFB9313405.1"/>
    </source>
</evidence>
<dbReference type="EMBL" id="JBHMDG010000012">
    <property type="protein sequence ID" value="MFB9313405.1"/>
    <property type="molecule type" value="Genomic_DNA"/>
</dbReference>
<organism evidence="2 3">
    <name type="scientific">Nocardioides plantarum</name>
    <dbReference type="NCBI Taxonomy" id="29299"/>
    <lineage>
        <taxon>Bacteria</taxon>
        <taxon>Bacillati</taxon>
        <taxon>Actinomycetota</taxon>
        <taxon>Actinomycetes</taxon>
        <taxon>Propionibacteriales</taxon>
        <taxon>Nocardioidaceae</taxon>
        <taxon>Nocardioides</taxon>
    </lineage>
</organism>
<protein>
    <submittedName>
        <fullName evidence="2">DUF222 domain-containing protein</fullName>
    </submittedName>
</protein>
<sequence length="411" mass="44364">MAQHTETPGSGHPIEAFLCTVLDELKGLADVPTWSMDEKTTTRVVGLAARVAAGVAELEARSIRQAEVLDLPGAAQCRNVARWVQQTTGVTRRTARAKTRLAAGLSDLEPTRTATARGDIHAEQAQAIANHVALLDDEKVPAHDKARAETFLLAEAVGGHDADALATMGHAIWERLDPEGADEREAKALEAQEERARRRTRLTMGDDGDGLTHGRFSIPTAAADAFRKQLHALAAPKHVRAEHGAGSYDWTKPSAERLGQAFTEWIETYDPAQLPKIGGLTATVIAIGDYDLLQGKMKAAQLETGTKISPTEYLRLACGAGIIPAWMNASGEVLALGRKHRFHTPAQRLAAIVEQRHCQHHSGCDVPGYLCHAHHDIPWAAGGGTDLRTTSLLCPHHHARAHQPGHDPTRT</sequence>
<reference evidence="2 3" key="1">
    <citation type="submission" date="2024-09" db="EMBL/GenBank/DDBJ databases">
        <authorList>
            <person name="Sun Q."/>
            <person name="Mori K."/>
        </authorList>
    </citation>
    <scope>NUCLEOTIDE SEQUENCE [LARGE SCALE GENOMIC DNA]</scope>
    <source>
        <strain evidence="2 3">JCM 9626</strain>
    </source>
</reference>
<evidence type="ECO:0000313" key="3">
    <source>
        <dbReference type="Proteomes" id="UP001589750"/>
    </source>
</evidence>
<comment type="caution">
    <text evidence="2">The sequence shown here is derived from an EMBL/GenBank/DDBJ whole genome shotgun (WGS) entry which is preliminary data.</text>
</comment>
<dbReference type="InterPro" id="IPR003870">
    <property type="entry name" value="DUF222"/>
</dbReference>
<evidence type="ECO:0000259" key="1">
    <source>
        <dbReference type="Pfam" id="PF02720"/>
    </source>
</evidence>
<feature type="domain" description="DUF222" evidence="1">
    <location>
        <begin position="59"/>
        <end position="350"/>
    </location>
</feature>